<organism evidence="1">
    <name type="scientific">bioreactor metagenome</name>
    <dbReference type="NCBI Taxonomy" id="1076179"/>
    <lineage>
        <taxon>unclassified sequences</taxon>
        <taxon>metagenomes</taxon>
        <taxon>ecological metagenomes</taxon>
    </lineage>
</organism>
<sequence length="151" mass="17753">MSVTVTRWYEGSAAVERGPLLYALRMEEKWTKVQDDRKFGTRYGDWYYEVHSDTPWNYCLKEESIKPENIQTDFQVIKKGMKGYPWNVNNAPIEIKTKGKRLNEWQLYNGSAGPQPFSIQYQTETLPEEEITLIPYGCTTLRITEFPVTRK</sequence>
<evidence type="ECO:0000313" key="1">
    <source>
        <dbReference type="EMBL" id="MPN13724.1"/>
    </source>
</evidence>
<accession>A0A645FN22</accession>
<reference evidence="1" key="1">
    <citation type="submission" date="2019-08" db="EMBL/GenBank/DDBJ databases">
        <authorList>
            <person name="Kucharzyk K."/>
            <person name="Murdoch R.W."/>
            <person name="Higgins S."/>
            <person name="Loffler F."/>
        </authorList>
    </citation>
    <scope>NUCLEOTIDE SEQUENCE</scope>
</reference>
<proteinExistence type="predicted"/>
<dbReference type="EMBL" id="VSSQ01060267">
    <property type="protein sequence ID" value="MPN13724.1"/>
    <property type="molecule type" value="Genomic_DNA"/>
</dbReference>
<gene>
    <name evidence="1" type="ORF">SDC9_161048</name>
</gene>
<protein>
    <submittedName>
        <fullName evidence="1">Uncharacterized protein</fullName>
    </submittedName>
</protein>
<dbReference type="AlphaFoldDB" id="A0A645FN22"/>
<comment type="caution">
    <text evidence="1">The sequence shown here is derived from an EMBL/GenBank/DDBJ whole genome shotgun (WGS) entry which is preliminary data.</text>
</comment>
<name>A0A645FN22_9ZZZZ</name>